<comment type="caution">
    <text evidence="2">The sequence shown here is derived from an EMBL/GenBank/DDBJ whole genome shotgun (WGS) entry which is preliminary data.</text>
</comment>
<dbReference type="InterPro" id="IPR036966">
    <property type="entry name" value="CBM3_sf"/>
</dbReference>
<dbReference type="CDD" id="cd00413">
    <property type="entry name" value="Glyco_hydrolase_16"/>
    <property type="match status" value="1"/>
</dbReference>
<keyword evidence="3" id="KW-1185">Reference proteome</keyword>
<dbReference type="Gene3D" id="2.60.120.200">
    <property type="match status" value="1"/>
</dbReference>
<dbReference type="InterPro" id="IPR008965">
    <property type="entry name" value="CBM2/CBM3_carb-bd_dom_sf"/>
</dbReference>
<feature type="domain" description="CBM3" evidence="1">
    <location>
        <begin position="28"/>
        <end position="181"/>
    </location>
</feature>
<dbReference type="SMART" id="SM01067">
    <property type="entry name" value="CBM_3"/>
    <property type="match status" value="1"/>
</dbReference>
<dbReference type="SUPFAM" id="SSF49899">
    <property type="entry name" value="Concanavalin A-like lectins/glucanases"/>
    <property type="match status" value="1"/>
</dbReference>
<dbReference type="SUPFAM" id="SSF49384">
    <property type="entry name" value="Carbohydrate-binding domain"/>
    <property type="match status" value="1"/>
</dbReference>
<sequence length="472" mass="49867">MALVAAGGTAAYYQWGRGDGDSPSGSSSASAELTVRYRNDAPATGPTAKPWLEVINNSKKSVPLTEVTVRYYFSADDSVAFGANCVQTSLRCSHVTQKIGALAGSAPKADHYLQIGFTEGAGALKPGGTTEAIGLQLYRLDHKPLDQSDDRSFAPELTHYAPAKLVTAYLRGALAWGEEPAGAATGRNAAAPGPAAAAPEGVLFDDFHYSGPGDPALASNGWRVRTDGGGPGIRGTWSANNVSFPAVPGGKRDGGAAEGDAAGQALQLRVTSDGTKGGTRQAELQRAEPDFFTGTVAARVYFSDKPTSGRGGDHINESFFTISSIGKAEKQSYSELDYEYMPNGGWGAPGPRLDTTSWRSGKQGDRTTRTQKLSLRGWHTMVITAVNGTVTYSVDGRKLFSHGGTYFPRERMGIHFSAWLVDLPFKGKRTWDMKVDWLYVKAGQAVSGAEAVKAAADYSAAGSSYVNTLPKS</sequence>
<protein>
    <submittedName>
        <fullName evidence="2">Cellulose binding domain-containing protein</fullName>
    </submittedName>
</protein>
<dbReference type="InterPro" id="IPR001956">
    <property type="entry name" value="CBM3"/>
</dbReference>
<dbReference type="EMBL" id="BAAACA010000043">
    <property type="protein sequence ID" value="GAA0621199.1"/>
    <property type="molecule type" value="Genomic_DNA"/>
</dbReference>
<reference evidence="2 3" key="1">
    <citation type="journal article" date="2019" name="Int. J. Syst. Evol. Microbiol.">
        <title>The Global Catalogue of Microorganisms (GCM) 10K type strain sequencing project: providing services to taxonomists for standard genome sequencing and annotation.</title>
        <authorList>
            <consortium name="The Broad Institute Genomics Platform"/>
            <consortium name="The Broad Institute Genome Sequencing Center for Infectious Disease"/>
            <person name="Wu L."/>
            <person name="Ma J."/>
        </authorList>
    </citation>
    <scope>NUCLEOTIDE SEQUENCE [LARGE SCALE GENOMIC DNA]</scope>
    <source>
        <strain evidence="2 3">JCM 5067</strain>
    </source>
</reference>
<evidence type="ECO:0000259" key="1">
    <source>
        <dbReference type="PROSITE" id="PS51172"/>
    </source>
</evidence>
<dbReference type="InterPro" id="IPR013320">
    <property type="entry name" value="ConA-like_dom_sf"/>
</dbReference>
<name>A0ABN1GVV8_9ACTN</name>
<dbReference type="PROSITE" id="PS51172">
    <property type="entry name" value="CBM3"/>
    <property type="match status" value="1"/>
</dbReference>
<proteinExistence type="predicted"/>
<dbReference type="RefSeq" id="WP_425543987.1">
    <property type="nucleotide sequence ID" value="NZ_BAAACA010000043.1"/>
</dbReference>
<dbReference type="Gene3D" id="2.60.40.710">
    <property type="entry name" value="Endoglucanase-like"/>
    <property type="match status" value="1"/>
</dbReference>
<evidence type="ECO:0000313" key="3">
    <source>
        <dbReference type="Proteomes" id="UP001500668"/>
    </source>
</evidence>
<dbReference type="Proteomes" id="UP001500668">
    <property type="component" value="Unassembled WGS sequence"/>
</dbReference>
<accession>A0ABN1GVV8</accession>
<gene>
    <name evidence="2" type="ORF">GCM10010394_59790</name>
</gene>
<evidence type="ECO:0000313" key="2">
    <source>
        <dbReference type="EMBL" id="GAA0621199.1"/>
    </source>
</evidence>
<organism evidence="2 3">
    <name type="scientific">Streptomyces crystallinus</name>
    <dbReference type="NCBI Taxonomy" id="68191"/>
    <lineage>
        <taxon>Bacteria</taxon>
        <taxon>Bacillati</taxon>
        <taxon>Actinomycetota</taxon>
        <taxon>Actinomycetes</taxon>
        <taxon>Kitasatosporales</taxon>
        <taxon>Streptomycetaceae</taxon>
        <taxon>Streptomyces</taxon>
    </lineage>
</organism>
<dbReference type="Pfam" id="PF00942">
    <property type="entry name" value="CBM_3"/>
    <property type="match status" value="1"/>
</dbReference>